<evidence type="ECO:0000259" key="12">
    <source>
        <dbReference type="PROSITE" id="PS51161"/>
    </source>
</evidence>
<keyword evidence="7 10" id="KW-0215">Deoxyribonucleotide synthesis</keyword>
<feature type="compositionally biased region" description="Polar residues" evidence="11">
    <location>
        <begin position="843"/>
        <end position="861"/>
    </location>
</feature>
<feature type="compositionally biased region" description="Low complexity" evidence="11">
    <location>
        <begin position="9"/>
        <end position="21"/>
    </location>
</feature>
<dbReference type="InterPro" id="IPR000788">
    <property type="entry name" value="RNR_lg_C"/>
</dbReference>
<dbReference type="InterPro" id="IPR013509">
    <property type="entry name" value="RNR_lsu_N"/>
</dbReference>
<dbReference type="KEGG" id="pic:PICST_29856"/>
<evidence type="ECO:0000313" key="13">
    <source>
        <dbReference type="EMBL" id="ABN64996.2"/>
    </source>
</evidence>
<protein>
    <recommendedName>
        <fullName evidence="2 10">Ribonucleoside-diphosphate reductase</fullName>
        <ecNumber evidence="2 10">1.17.4.1</ecNumber>
    </recommendedName>
</protein>
<dbReference type="InterPro" id="IPR005144">
    <property type="entry name" value="ATP-cone_dom"/>
</dbReference>
<keyword evidence="14" id="KW-1185">Reference proteome</keyword>
<keyword evidence="4 9" id="KW-0547">Nucleotide-binding</keyword>
<dbReference type="EMBL" id="CP000496">
    <property type="protein sequence ID" value="ABN64996.2"/>
    <property type="molecule type" value="Genomic_DNA"/>
</dbReference>
<evidence type="ECO:0000256" key="1">
    <source>
        <dbReference type="ARBA" id="ARBA00010406"/>
    </source>
</evidence>
<dbReference type="InParanoid" id="A3LP83"/>
<feature type="region of interest" description="Disordered" evidence="11">
    <location>
        <begin position="1"/>
        <end position="29"/>
    </location>
</feature>
<evidence type="ECO:0000256" key="9">
    <source>
        <dbReference type="PROSITE-ProRule" id="PRU00492"/>
    </source>
</evidence>
<evidence type="ECO:0000256" key="6">
    <source>
        <dbReference type="ARBA" id="ARBA00023002"/>
    </source>
</evidence>
<evidence type="ECO:0000256" key="7">
    <source>
        <dbReference type="ARBA" id="ARBA00023116"/>
    </source>
</evidence>
<evidence type="ECO:0000256" key="3">
    <source>
        <dbReference type="ARBA" id="ARBA00022533"/>
    </source>
</evidence>
<organism evidence="13 14">
    <name type="scientific">Scheffersomyces stipitis (strain ATCC 58785 / CBS 6054 / NBRC 10063 / NRRL Y-11545)</name>
    <name type="common">Yeast</name>
    <name type="synonym">Pichia stipitis</name>
    <dbReference type="NCBI Taxonomy" id="322104"/>
    <lineage>
        <taxon>Eukaryota</taxon>
        <taxon>Fungi</taxon>
        <taxon>Dikarya</taxon>
        <taxon>Ascomycota</taxon>
        <taxon>Saccharomycotina</taxon>
        <taxon>Pichiomycetes</taxon>
        <taxon>Debaryomycetaceae</taxon>
        <taxon>Scheffersomyces</taxon>
    </lineage>
</organism>
<dbReference type="Proteomes" id="UP000002258">
    <property type="component" value="Chromosome 2"/>
</dbReference>
<dbReference type="GO" id="GO:0004748">
    <property type="term" value="F:ribonucleoside-diphosphate reductase activity, thioredoxin disulfide as acceptor"/>
    <property type="evidence" value="ECO:0007669"/>
    <property type="project" value="UniProtKB-EC"/>
</dbReference>
<dbReference type="HOGENOM" id="CLU_000404_1_2_1"/>
<dbReference type="GO" id="GO:0005971">
    <property type="term" value="C:ribonucleoside-diphosphate reductase complex"/>
    <property type="evidence" value="ECO:0007669"/>
    <property type="project" value="TreeGrafter"/>
</dbReference>
<keyword evidence="6 10" id="KW-0560">Oxidoreductase</keyword>
<dbReference type="EC" id="1.17.4.1" evidence="2 10"/>
<evidence type="ECO:0000256" key="4">
    <source>
        <dbReference type="ARBA" id="ARBA00022741"/>
    </source>
</evidence>
<dbReference type="InterPro" id="IPR039718">
    <property type="entry name" value="Rrm1"/>
</dbReference>
<evidence type="ECO:0000313" key="14">
    <source>
        <dbReference type="Proteomes" id="UP000002258"/>
    </source>
</evidence>
<dbReference type="OrthoDB" id="3000483at2759"/>
<dbReference type="PRINTS" id="PR01183">
    <property type="entry name" value="RIBORDTASEM1"/>
</dbReference>
<dbReference type="NCBIfam" id="TIGR02506">
    <property type="entry name" value="NrdE_NrdA"/>
    <property type="match status" value="1"/>
</dbReference>
<dbReference type="STRING" id="322104.A3LP83"/>
<dbReference type="SUPFAM" id="SSF51998">
    <property type="entry name" value="PFL-like glycyl radical enzymes"/>
    <property type="match status" value="1"/>
</dbReference>
<dbReference type="UniPathway" id="UPA00326"/>
<dbReference type="SUPFAM" id="SSF48168">
    <property type="entry name" value="R1 subunit of ribonucleotide reductase, N-terminal domain"/>
    <property type="match status" value="1"/>
</dbReference>
<dbReference type="PROSITE" id="PS51161">
    <property type="entry name" value="ATP_CONE"/>
    <property type="match status" value="1"/>
</dbReference>
<reference evidence="13 14" key="1">
    <citation type="journal article" date="2007" name="Nat. Biotechnol.">
        <title>Genome sequence of the lignocellulose-bioconverting and xylose-fermenting yeast Pichia stipitis.</title>
        <authorList>
            <person name="Jeffries T.W."/>
            <person name="Grigoriev I.V."/>
            <person name="Grimwood J."/>
            <person name="Laplaza J.M."/>
            <person name="Aerts A."/>
            <person name="Salamov A."/>
            <person name="Schmutz J."/>
            <person name="Lindquist E."/>
            <person name="Dehal P."/>
            <person name="Shapiro H."/>
            <person name="Jin Y.S."/>
            <person name="Passoth V."/>
            <person name="Richardson P.M."/>
        </authorList>
    </citation>
    <scope>NUCLEOTIDE SEQUENCE [LARGE SCALE GENOMIC DNA]</scope>
    <source>
        <strain evidence="14">ATCC 58785 / CBS 6054 / NBRC 10063 / NRRL Y-11545</strain>
    </source>
</reference>
<gene>
    <name evidence="13" type="primary">RNR1.1</name>
    <name evidence="13" type="ORF">PICST_29856</name>
</gene>
<dbReference type="GeneID" id="4836911"/>
<dbReference type="InterPro" id="IPR013346">
    <property type="entry name" value="NrdE_NrdA_C"/>
</dbReference>
<dbReference type="Pfam" id="PF02867">
    <property type="entry name" value="Ribonuc_red_lgC"/>
    <property type="match status" value="1"/>
</dbReference>
<sequence length="891" mass="100533">MSKSHITPSSQSSDGDGNSDSKVNQHKSDDSFTKREDFDIKRLSRFLLKLTTNLDVKHLDLDSIVSTVEVGLPAKVTLDELYGLVSETLASRTIYHPDYALLAGRVAARRIQKHVSTSFSGAVIKLWNHRSSVTNNRSNGNKTSRTYSIVSESLYKIVMQHRHFFDSLIEKDRDFDLTYFAIKTLERSYLLKINDEMAETPQYMFLRVAIGIHGNNLDDVVETYELMSSRYFIHASPTLFNAGSEYNYLSSCFLVDMEDDSIDGIYKTLHKTALISKASGGIGLNVHNIRASGSLIASTNGTSSGLVPMLRVFNDTARYVDQGGNKRPGAFAIYIEPWHADIFSVLDMKKNHGKEELRARDLFFALWIPDLFMQKVKDDEDWCLFSPDEAPGLADCYGDEFVDLYNQYEAEGRARTVVKAHKLWLAILESQTETGGPYMLYKDSCNRKSNQKNLGTIKSSNLCCEIVEYCSSEETAVCNLGSLALPAFIKSVSIDNSDEEVLEFDFEKLHSITKVLTRNLNKVIDVTLYPVESTKVSNMKHRPIALGVQGLADVFLELRLPFSSDEAKKLNIQIFETIYHAAVEASVELAMSEGPYNSFEGSPASKGILQFDLWDHKPSELYNDWDSLKESVKTHGLRNSLLVAPMPTASTSQILGYNECFEPYTSNLYTRRVLAGEYQVANKYLVKDLIDLGLWNSAVRNKIIVDNGSIQNISSIPQELKELYKTVWEISQKVIIDMAADRGKFIDQSQSMNIHLQNPTFGKLTSCHFYGWQKGLKTGMYYLRTQAASRAIQFTVNNEEIENMDTAPGATIKSLHRKRYKQVDSVEIQENVSFSQERKKMRTNNQEPYVTPESQSPYETGSKSFERIDIYDSTPVACELKDAEHCEACSG</sequence>
<dbReference type="CDD" id="cd01679">
    <property type="entry name" value="RNR_I"/>
    <property type="match status" value="1"/>
</dbReference>
<feature type="domain" description="ATP-cone" evidence="12">
    <location>
        <begin position="23"/>
        <end position="117"/>
    </location>
</feature>
<dbReference type="GO" id="GO:0005524">
    <property type="term" value="F:ATP binding"/>
    <property type="evidence" value="ECO:0007669"/>
    <property type="project" value="UniProtKB-UniRule"/>
</dbReference>
<dbReference type="GO" id="GO:0009263">
    <property type="term" value="P:deoxyribonucleotide biosynthetic process"/>
    <property type="evidence" value="ECO:0007669"/>
    <property type="project" value="UniProtKB-KW"/>
</dbReference>
<dbReference type="AlphaFoldDB" id="A3LP83"/>
<evidence type="ECO:0000256" key="11">
    <source>
        <dbReference type="SAM" id="MobiDB-lite"/>
    </source>
</evidence>
<keyword evidence="3" id="KW-0021">Allosteric enzyme</keyword>
<dbReference type="eggNOG" id="KOG1112">
    <property type="taxonomic scope" value="Eukaryota"/>
</dbReference>
<evidence type="ECO:0000256" key="5">
    <source>
        <dbReference type="ARBA" id="ARBA00022840"/>
    </source>
</evidence>
<evidence type="ECO:0000256" key="2">
    <source>
        <dbReference type="ARBA" id="ARBA00012274"/>
    </source>
</evidence>
<proteinExistence type="inferred from homology"/>
<evidence type="ECO:0000256" key="8">
    <source>
        <dbReference type="ARBA" id="ARBA00024942"/>
    </source>
</evidence>
<dbReference type="PROSITE" id="PS00089">
    <property type="entry name" value="RIBORED_LARGE"/>
    <property type="match status" value="1"/>
</dbReference>
<evidence type="ECO:0000256" key="10">
    <source>
        <dbReference type="RuleBase" id="RU003410"/>
    </source>
</evidence>
<dbReference type="PANTHER" id="PTHR11573">
    <property type="entry name" value="RIBONUCLEOSIDE-DIPHOSPHATE REDUCTASE LARGE CHAIN"/>
    <property type="match status" value="1"/>
</dbReference>
<dbReference type="Pfam" id="PF00317">
    <property type="entry name" value="Ribonuc_red_lgN"/>
    <property type="match status" value="1"/>
</dbReference>
<comment type="catalytic activity">
    <reaction evidence="10">
        <text>a 2'-deoxyribonucleoside 5'-diphosphate + [thioredoxin]-disulfide + H2O = a ribonucleoside 5'-diphosphate + [thioredoxin]-dithiol</text>
        <dbReference type="Rhea" id="RHEA:23252"/>
        <dbReference type="Rhea" id="RHEA-COMP:10698"/>
        <dbReference type="Rhea" id="RHEA-COMP:10700"/>
        <dbReference type="ChEBI" id="CHEBI:15377"/>
        <dbReference type="ChEBI" id="CHEBI:29950"/>
        <dbReference type="ChEBI" id="CHEBI:50058"/>
        <dbReference type="ChEBI" id="CHEBI:57930"/>
        <dbReference type="ChEBI" id="CHEBI:73316"/>
        <dbReference type="EC" id="1.17.4.1"/>
    </reaction>
</comment>
<dbReference type="Gene3D" id="3.20.70.20">
    <property type="match status" value="1"/>
</dbReference>
<dbReference type="OMA" id="LYDYESC"/>
<comment type="similarity">
    <text evidence="1 10">Belongs to the ribonucleoside diphosphate reductase large chain family.</text>
</comment>
<accession>A3LP83</accession>
<dbReference type="RefSeq" id="XP_001383025.2">
    <property type="nucleotide sequence ID" value="XM_001382988.1"/>
</dbReference>
<dbReference type="InterPro" id="IPR008926">
    <property type="entry name" value="RNR_R1-su_N"/>
</dbReference>
<feature type="region of interest" description="Disordered" evidence="11">
    <location>
        <begin position="833"/>
        <end position="861"/>
    </location>
</feature>
<comment type="function">
    <text evidence="8 10">Provides the precursors necessary for DNA synthesis. Catalyzes the biosynthesis of deoxyribonucleotides from the corresponding ribonucleotides.</text>
</comment>
<name>A3LP83_PICST</name>
<dbReference type="PANTHER" id="PTHR11573:SF28">
    <property type="entry name" value="RIBONUCLEOSIDE-DIPHOSPHATE REDUCTASE"/>
    <property type="match status" value="1"/>
</dbReference>
<keyword evidence="5 9" id="KW-0067">ATP-binding</keyword>